<dbReference type="InterPro" id="IPR008284">
    <property type="entry name" value="MoCF_biosynth_CS"/>
</dbReference>
<name>A0A948W5Y0_UNCEI</name>
<dbReference type="SMART" id="SM00852">
    <property type="entry name" value="MoCF_biosynth"/>
    <property type="match status" value="1"/>
</dbReference>
<dbReference type="InterPro" id="IPR001453">
    <property type="entry name" value="MoaB/Mog_dom"/>
</dbReference>
<comment type="caution">
    <text evidence="4">The sequence shown here is derived from an EMBL/GenBank/DDBJ whole genome shotgun (WGS) entry which is preliminary data.</text>
</comment>
<dbReference type="InterPro" id="IPR051920">
    <property type="entry name" value="MPT_Adenylyltrnsfr/MoaC-Rel"/>
</dbReference>
<dbReference type="AlphaFoldDB" id="A0A948W5Y0"/>
<gene>
    <name evidence="4" type="ORF">KJ970_03875</name>
</gene>
<reference evidence="4" key="1">
    <citation type="submission" date="2021-05" db="EMBL/GenBank/DDBJ databases">
        <title>Energy efficiency and biological interactions define the core microbiome of deep oligotrophic groundwater.</title>
        <authorList>
            <person name="Mehrshad M."/>
            <person name="Lopez-Fernandez M."/>
            <person name="Bell E."/>
            <person name="Bernier-Latmani R."/>
            <person name="Bertilsson S."/>
            <person name="Dopson M."/>
        </authorList>
    </citation>
    <scope>NUCLEOTIDE SEQUENCE</scope>
    <source>
        <strain evidence="4">Modern_marine.mb.64</strain>
    </source>
</reference>
<keyword evidence="2" id="KW-0501">Molybdenum cofactor biosynthesis</keyword>
<sequence length="159" mass="17581">MMRVAVLTVSDRSARGERKDRSGPHIQEIVKEMGWDVILTSIVPDEREMIKDTLRQWCDRGQVDLILTTGGTGFHPRDVTPEATREVLERPSPGIDELMRRAGLEATPKAALSRGISGIRGKTLIINLPGRPRAIRENLDPVLGILMHAVQVCRGDISA</sequence>
<evidence type="ECO:0000313" key="5">
    <source>
        <dbReference type="Proteomes" id="UP000777784"/>
    </source>
</evidence>
<proteinExistence type="predicted"/>
<dbReference type="CDD" id="cd00886">
    <property type="entry name" value="MogA_MoaB"/>
    <property type="match status" value="1"/>
</dbReference>
<evidence type="ECO:0000256" key="1">
    <source>
        <dbReference type="ARBA" id="ARBA00005046"/>
    </source>
</evidence>
<dbReference type="NCBIfam" id="TIGR00177">
    <property type="entry name" value="molyb_syn"/>
    <property type="match status" value="1"/>
</dbReference>
<evidence type="ECO:0000313" key="4">
    <source>
        <dbReference type="EMBL" id="MBU2690041.1"/>
    </source>
</evidence>
<dbReference type="Pfam" id="PF00994">
    <property type="entry name" value="MoCF_biosynth"/>
    <property type="match status" value="1"/>
</dbReference>
<dbReference type="GO" id="GO:0006777">
    <property type="term" value="P:Mo-molybdopterin cofactor biosynthetic process"/>
    <property type="evidence" value="ECO:0007669"/>
    <property type="project" value="UniProtKB-KW"/>
</dbReference>
<dbReference type="PANTHER" id="PTHR43764">
    <property type="entry name" value="MOLYBDENUM COFACTOR BIOSYNTHESIS"/>
    <property type="match status" value="1"/>
</dbReference>
<evidence type="ECO:0000259" key="3">
    <source>
        <dbReference type="SMART" id="SM00852"/>
    </source>
</evidence>
<protein>
    <submittedName>
        <fullName evidence="4">MogA/MoaB family molybdenum cofactor biosynthesis protein</fullName>
    </submittedName>
</protein>
<dbReference type="InterPro" id="IPR036425">
    <property type="entry name" value="MoaB/Mog-like_dom_sf"/>
</dbReference>
<evidence type="ECO:0000256" key="2">
    <source>
        <dbReference type="ARBA" id="ARBA00023150"/>
    </source>
</evidence>
<dbReference type="PANTHER" id="PTHR43764:SF1">
    <property type="entry name" value="MOLYBDOPTERIN MOLYBDOTRANSFERASE"/>
    <property type="match status" value="1"/>
</dbReference>
<dbReference type="Proteomes" id="UP000777784">
    <property type="component" value="Unassembled WGS sequence"/>
</dbReference>
<dbReference type="Gene3D" id="3.40.980.10">
    <property type="entry name" value="MoaB/Mog-like domain"/>
    <property type="match status" value="1"/>
</dbReference>
<feature type="domain" description="MoaB/Mog" evidence="3">
    <location>
        <begin position="5"/>
        <end position="149"/>
    </location>
</feature>
<dbReference type="SUPFAM" id="SSF53218">
    <property type="entry name" value="Molybdenum cofactor biosynthesis proteins"/>
    <property type="match status" value="1"/>
</dbReference>
<dbReference type="EMBL" id="JAHJDP010000023">
    <property type="protein sequence ID" value="MBU2690041.1"/>
    <property type="molecule type" value="Genomic_DNA"/>
</dbReference>
<organism evidence="4 5">
    <name type="scientific">Eiseniibacteriota bacterium</name>
    <dbReference type="NCBI Taxonomy" id="2212470"/>
    <lineage>
        <taxon>Bacteria</taxon>
        <taxon>Candidatus Eiseniibacteriota</taxon>
    </lineage>
</organism>
<comment type="pathway">
    <text evidence="1">Cofactor biosynthesis; molybdopterin biosynthesis.</text>
</comment>
<dbReference type="PROSITE" id="PS01078">
    <property type="entry name" value="MOCF_BIOSYNTHESIS_1"/>
    <property type="match status" value="1"/>
</dbReference>
<accession>A0A948W5Y0</accession>